<dbReference type="Proteomes" id="UP000218934">
    <property type="component" value="Unassembled WGS sequence"/>
</dbReference>
<dbReference type="GO" id="GO:0043565">
    <property type="term" value="F:sequence-specific DNA binding"/>
    <property type="evidence" value="ECO:0007669"/>
    <property type="project" value="TreeGrafter"/>
</dbReference>
<evidence type="ECO:0000256" key="2">
    <source>
        <dbReference type="ARBA" id="ARBA00023015"/>
    </source>
</evidence>
<gene>
    <name evidence="6" type="ORF">COO09_09875</name>
</gene>
<dbReference type="InterPro" id="IPR058163">
    <property type="entry name" value="LysR-type_TF_proteobact-type"/>
</dbReference>
<evidence type="ECO:0000256" key="1">
    <source>
        <dbReference type="ARBA" id="ARBA00009437"/>
    </source>
</evidence>
<dbReference type="Pfam" id="PF00126">
    <property type="entry name" value="HTH_1"/>
    <property type="match status" value="1"/>
</dbReference>
<dbReference type="PANTHER" id="PTHR30537">
    <property type="entry name" value="HTH-TYPE TRANSCRIPTIONAL REGULATOR"/>
    <property type="match status" value="1"/>
</dbReference>
<dbReference type="PANTHER" id="PTHR30537:SF35">
    <property type="entry name" value="TRANSCRIPTIONAL REGULATORY PROTEIN"/>
    <property type="match status" value="1"/>
</dbReference>
<dbReference type="AlphaFoldDB" id="A0A2A4FV40"/>
<comment type="similarity">
    <text evidence="1">Belongs to the LysR transcriptional regulatory family.</text>
</comment>
<dbReference type="OrthoDB" id="9786526at2"/>
<organism evidence="6 7">
    <name type="scientific">Rhizorhabdus dicambivorans</name>
    <dbReference type="NCBI Taxonomy" id="1850238"/>
    <lineage>
        <taxon>Bacteria</taxon>
        <taxon>Pseudomonadati</taxon>
        <taxon>Pseudomonadota</taxon>
        <taxon>Alphaproteobacteria</taxon>
        <taxon>Sphingomonadales</taxon>
        <taxon>Sphingomonadaceae</taxon>
        <taxon>Rhizorhabdus</taxon>
    </lineage>
</organism>
<evidence type="ECO:0000256" key="4">
    <source>
        <dbReference type="ARBA" id="ARBA00023163"/>
    </source>
</evidence>
<dbReference type="GO" id="GO:0006351">
    <property type="term" value="P:DNA-templated transcription"/>
    <property type="evidence" value="ECO:0007669"/>
    <property type="project" value="TreeGrafter"/>
</dbReference>
<dbReference type="InterPro" id="IPR036390">
    <property type="entry name" value="WH_DNA-bd_sf"/>
</dbReference>
<dbReference type="CDD" id="cd08422">
    <property type="entry name" value="PBP2_CrgA_like"/>
    <property type="match status" value="1"/>
</dbReference>
<dbReference type="GO" id="GO:0003700">
    <property type="term" value="F:DNA-binding transcription factor activity"/>
    <property type="evidence" value="ECO:0007669"/>
    <property type="project" value="InterPro"/>
</dbReference>
<comment type="caution">
    <text evidence="6">The sequence shown here is derived from an EMBL/GenBank/DDBJ whole genome shotgun (WGS) entry which is preliminary data.</text>
</comment>
<evidence type="ECO:0000259" key="5">
    <source>
        <dbReference type="PROSITE" id="PS50931"/>
    </source>
</evidence>
<dbReference type="InterPro" id="IPR000847">
    <property type="entry name" value="LysR_HTH_N"/>
</dbReference>
<dbReference type="FunFam" id="1.10.10.10:FF:000001">
    <property type="entry name" value="LysR family transcriptional regulator"/>
    <property type="match status" value="1"/>
</dbReference>
<dbReference type="InterPro" id="IPR036388">
    <property type="entry name" value="WH-like_DNA-bd_sf"/>
</dbReference>
<dbReference type="SUPFAM" id="SSF53850">
    <property type="entry name" value="Periplasmic binding protein-like II"/>
    <property type="match status" value="1"/>
</dbReference>
<keyword evidence="4" id="KW-0804">Transcription</keyword>
<feature type="domain" description="HTH lysR-type" evidence="5">
    <location>
        <begin position="9"/>
        <end position="57"/>
    </location>
</feature>
<sequence>MQEDYALYVAIVEAGSLSAAGRRLRISPAMVSKRLARLESRLGATLVHRTTRRLVLTDVGQAFYEDIRRILEATRAAEARVAGRVGQPGGPLRVSAPTSFGRLHIVPHLKPLLERYPRLELSLDLDDGFIDLLGERIDVAIRIAAQPAGSLVAHRLAENHRILCAAPAYLAEHGTPQSLGDLGGHRLLAAVHQLPWRLEGPDGPVTVEGHSVVRTNSSEVARDLSLAGLGIALRSTWDVGPALRDGDLVRILPGYRGATDVAIYAVQPRGAEDAPNARAFVEHFRTLFSPLAPWDK</sequence>
<protein>
    <submittedName>
        <fullName evidence="6">LysR family transcriptional regulator</fullName>
    </submittedName>
</protein>
<dbReference type="Gene3D" id="1.10.10.10">
    <property type="entry name" value="Winged helix-like DNA-binding domain superfamily/Winged helix DNA-binding domain"/>
    <property type="match status" value="1"/>
</dbReference>
<evidence type="ECO:0000313" key="7">
    <source>
        <dbReference type="Proteomes" id="UP000218934"/>
    </source>
</evidence>
<keyword evidence="3" id="KW-0238">DNA-binding</keyword>
<evidence type="ECO:0000313" key="6">
    <source>
        <dbReference type="EMBL" id="PCE42310.1"/>
    </source>
</evidence>
<name>A0A2A4FV40_9SPHN</name>
<dbReference type="SUPFAM" id="SSF46785">
    <property type="entry name" value="Winged helix' DNA-binding domain"/>
    <property type="match status" value="1"/>
</dbReference>
<dbReference type="PROSITE" id="PS50931">
    <property type="entry name" value="HTH_LYSR"/>
    <property type="match status" value="1"/>
</dbReference>
<dbReference type="RefSeq" id="WP_066963227.1">
    <property type="nucleotide sequence ID" value="NZ_CP023449.1"/>
</dbReference>
<evidence type="ECO:0000256" key="3">
    <source>
        <dbReference type="ARBA" id="ARBA00023125"/>
    </source>
</evidence>
<keyword evidence="2" id="KW-0805">Transcription regulation</keyword>
<dbReference type="KEGG" id="rdi:CMV14_13905"/>
<keyword evidence="7" id="KW-1185">Reference proteome</keyword>
<reference evidence="6 7" key="1">
    <citation type="submission" date="2017-09" db="EMBL/GenBank/DDBJ databases">
        <title>The Catabolism of 3,6-Dichlorosalicylic acid is Initiated by the Cytochrome P450 Monooxygenase DsmABC in Rhizorhabdus dicambivorans Ndbn-20.</title>
        <authorList>
            <person name="Na L."/>
        </authorList>
    </citation>
    <scope>NUCLEOTIDE SEQUENCE [LARGE SCALE GENOMIC DNA]</scope>
    <source>
        <strain evidence="6 7">Ndbn-20m</strain>
    </source>
</reference>
<accession>A0A2A4FV40</accession>
<dbReference type="InterPro" id="IPR005119">
    <property type="entry name" value="LysR_subst-bd"/>
</dbReference>
<dbReference type="EMBL" id="NWUF01000008">
    <property type="protein sequence ID" value="PCE42310.1"/>
    <property type="molecule type" value="Genomic_DNA"/>
</dbReference>
<dbReference type="Pfam" id="PF03466">
    <property type="entry name" value="LysR_substrate"/>
    <property type="match status" value="1"/>
</dbReference>
<proteinExistence type="inferred from homology"/>
<dbReference type="Gene3D" id="3.40.190.290">
    <property type="match status" value="1"/>
</dbReference>